<feature type="region of interest" description="Disordered" evidence="7">
    <location>
        <begin position="431"/>
        <end position="501"/>
    </location>
</feature>
<evidence type="ECO:0000313" key="14">
    <source>
        <dbReference type="Proteomes" id="UP000672657"/>
    </source>
</evidence>
<evidence type="ECO:0000256" key="7">
    <source>
        <dbReference type="SAM" id="MobiDB-lite"/>
    </source>
</evidence>
<dbReference type="Pfam" id="PF25876">
    <property type="entry name" value="HH_MFP_RND"/>
    <property type="match status" value="1"/>
</dbReference>
<evidence type="ECO:0000259" key="11">
    <source>
        <dbReference type="Pfam" id="PF25944"/>
    </source>
</evidence>
<dbReference type="InterPro" id="IPR058624">
    <property type="entry name" value="MdtA-like_HH"/>
</dbReference>
<dbReference type="NCBIfam" id="NF008589">
    <property type="entry name" value="PRK11556.1"/>
    <property type="match status" value="1"/>
</dbReference>
<reference evidence="13 14" key="1">
    <citation type="submission" date="2021-03" db="EMBL/GenBank/DDBJ databases">
        <authorList>
            <person name="Peeters C."/>
        </authorList>
    </citation>
    <scope>NUCLEOTIDE SEQUENCE [LARGE SCALE GENOMIC DNA]</scope>
    <source>
        <strain evidence="13 14">LMG 26411</strain>
    </source>
</reference>
<evidence type="ECO:0000256" key="3">
    <source>
        <dbReference type="ARBA" id="ARBA00022448"/>
    </source>
</evidence>
<feature type="compositionally biased region" description="Low complexity" evidence="7">
    <location>
        <begin position="480"/>
        <end position="501"/>
    </location>
</feature>
<evidence type="ECO:0000256" key="8">
    <source>
        <dbReference type="SAM" id="Phobius"/>
    </source>
</evidence>
<dbReference type="Gene3D" id="2.40.420.20">
    <property type="match status" value="1"/>
</dbReference>
<keyword evidence="8" id="KW-1133">Transmembrane helix</keyword>
<dbReference type="Proteomes" id="UP000672657">
    <property type="component" value="Unassembled WGS sequence"/>
</dbReference>
<evidence type="ECO:0000256" key="5">
    <source>
        <dbReference type="ARBA" id="ARBA00022519"/>
    </source>
</evidence>
<dbReference type="Gene3D" id="2.40.50.100">
    <property type="match status" value="1"/>
</dbReference>
<keyword evidence="8" id="KW-0812">Transmembrane</keyword>
<comment type="caution">
    <text evidence="13">The sequence shown here is derived from an EMBL/GenBank/DDBJ whole genome shotgun (WGS) entry which is preliminary data.</text>
</comment>
<dbReference type="NCBIfam" id="TIGR01730">
    <property type="entry name" value="RND_mfp"/>
    <property type="match status" value="1"/>
</dbReference>
<keyword evidence="6 8" id="KW-0472">Membrane</keyword>
<gene>
    <name evidence="13" type="primary">mdtA_5</name>
    <name evidence="13" type="ORF">LMG26411_07844</name>
</gene>
<dbReference type="Pfam" id="PF25967">
    <property type="entry name" value="RND-MFP_C"/>
    <property type="match status" value="1"/>
</dbReference>
<dbReference type="InterPro" id="IPR006143">
    <property type="entry name" value="RND_pump_MFP"/>
</dbReference>
<feature type="compositionally biased region" description="Polar residues" evidence="7">
    <location>
        <begin position="1"/>
        <end position="10"/>
    </location>
</feature>
<dbReference type="InterPro" id="IPR058627">
    <property type="entry name" value="MdtA-like_C"/>
</dbReference>
<evidence type="ECO:0000256" key="2">
    <source>
        <dbReference type="ARBA" id="ARBA00009477"/>
    </source>
</evidence>
<feature type="domain" description="Multidrug resistance protein MdtA-like alpha-helical hairpin" evidence="9">
    <location>
        <begin position="162"/>
        <end position="230"/>
    </location>
</feature>
<dbReference type="Pfam" id="PF25917">
    <property type="entry name" value="BSH_RND"/>
    <property type="match status" value="1"/>
</dbReference>
<comment type="subcellular location">
    <subcellularLocation>
        <location evidence="1">Cell membrane</location>
    </subcellularLocation>
</comment>
<evidence type="ECO:0000259" key="10">
    <source>
        <dbReference type="Pfam" id="PF25917"/>
    </source>
</evidence>
<dbReference type="PANTHER" id="PTHR30469:SF12">
    <property type="entry name" value="MULTIDRUG RESISTANCE PROTEIN MDTA"/>
    <property type="match status" value="1"/>
</dbReference>
<evidence type="ECO:0000256" key="1">
    <source>
        <dbReference type="ARBA" id="ARBA00004236"/>
    </source>
</evidence>
<feature type="compositionally biased region" description="Gly residues" evidence="7">
    <location>
        <begin position="62"/>
        <end position="90"/>
    </location>
</feature>
<organism evidence="13 14">
    <name type="scientific">Cupriavidus numazuensis</name>
    <dbReference type="NCBI Taxonomy" id="221992"/>
    <lineage>
        <taxon>Bacteria</taxon>
        <taxon>Pseudomonadati</taxon>
        <taxon>Pseudomonadota</taxon>
        <taxon>Betaproteobacteria</taxon>
        <taxon>Burkholderiales</taxon>
        <taxon>Burkholderiaceae</taxon>
        <taxon>Cupriavidus</taxon>
    </lineage>
</organism>
<evidence type="ECO:0000259" key="12">
    <source>
        <dbReference type="Pfam" id="PF25967"/>
    </source>
</evidence>
<dbReference type="Gene3D" id="1.10.287.470">
    <property type="entry name" value="Helix hairpin bin"/>
    <property type="match status" value="1"/>
</dbReference>
<dbReference type="SUPFAM" id="SSF111369">
    <property type="entry name" value="HlyD-like secretion proteins"/>
    <property type="match status" value="1"/>
</dbReference>
<keyword evidence="14" id="KW-1185">Reference proteome</keyword>
<evidence type="ECO:0000313" key="13">
    <source>
        <dbReference type="EMBL" id="CAG2160896.1"/>
    </source>
</evidence>
<feature type="domain" description="Multidrug resistance protein MdtA-like barrel-sandwich hybrid" evidence="10">
    <location>
        <begin position="121"/>
        <end position="263"/>
    </location>
</feature>
<dbReference type="Pfam" id="PF25944">
    <property type="entry name" value="Beta-barrel_RND"/>
    <property type="match status" value="1"/>
</dbReference>
<name>A0ABN7QGR7_9BURK</name>
<feature type="region of interest" description="Disordered" evidence="7">
    <location>
        <begin position="1"/>
        <end position="28"/>
    </location>
</feature>
<dbReference type="InterPro" id="IPR058626">
    <property type="entry name" value="MdtA-like_b-barrel"/>
</dbReference>
<protein>
    <submittedName>
        <fullName evidence="13">Multidrug resistance protein MdtA</fullName>
    </submittedName>
</protein>
<feature type="compositionally biased region" description="Pro residues" evidence="7">
    <location>
        <begin position="11"/>
        <end position="21"/>
    </location>
</feature>
<dbReference type="RefSeq" id="WP_211958566.1">
    <property type="nucleotide sequence ID" value="NZ_CAJPVI010000097.1"/>
</dbReference>
<keyword evidence="5" id="KW-0997">Cell inner membrane</keyword>
<sequence length="501" mass="52342">MSNPEQGHQQPTPPSRPPKGPGPARSPRRKLIAAALVVLLAGGGWYWYSHRGAGSDTQAAQGGRGPGGPGGASGPGAGGRGGPGGPGGAGAPRSPVVVSTVAQRDMDVTLNGLGNVTPVSNVTVRAQVSGPLLKVLFKEGQMVKAGDVLAEIDPRPFQAAFDQAVGQLARDQALLQNARLDQKRYRTLLQQDSISSQQVDTQDALVRQYEGVVKTDQGNVDNARLQLGYTKVVAPVSGRIGLRQVDPGNIVNTSDTNGIALITQIQPIAVLYTIPEDSLPAVLKKLNSGEKMPVQAWDRQMRNQLGDGTLLTTDNQIDTTTGTVKMKAIFPNADGMLFPNQFVNVRTRVDTLKDATVIPVAAVQRGQQGTFVYVVDDSSKVKVQVVTLGPGDGTRTAVLKGVEPGQRVVVDGADRLKEGMTVEAVDPAARAAQLVPASQPRGRGRRREGGGWGGASGAQGERGERGASAPQGEHRRQREGASSGADASGAAAEAPAPRRQQ</sequence>
<comment type="similarity">
    <text evidence="2">Belongs to the membrane fusion protein (MFP) (TC 8.A.1) family.</text>
</comment>
<dbReference type="EMBL" id="CAJPVI010000097">
    <property type="protein sequence ID" value="CAG2160896.1"/>
    <property type="molecule type" value="Genomic_DNA"/>
</dbReference>
<feature type="domain" description="Multidrug resistance protein MdtA-like beta-barrel" evidence="11">
    <location>
        <begin position="267"/>
        <end position="351"/>
    </location>
</feature>
<dbReference type="Gene3D" id="2.40.30.170">
    <property type="match status" value="1"/>
</dbReference>
<keyword evidence="4" id="KW-1003">Cell membrane</keyword>
<evidence type="ECO:0000256" key="4">
    <source>
        <dbReference type="ARBA" id="ARBA00022475"/>
    </source>
</evidence>
<evidence type="ECO:0000256" key="6">
    <source>
        <dbReference type="ARBA" id="ARBA00023136"/>
    </source>
</evidence>
<dbReference type="PANTHER" id="PTHR30469">
    <property type="entry name" value="MULTIDRUG RESISTANCE PROTEIN MDTA"/>
    <property type="match status" value="1"/>
</dbReference>
<keyword evidence="3" id="KW-0813">Transport</keyword>
<accession>A0ABN7QGR7</accession>
<proteinExistence type="inferred from homology"/>
<feature type="domain" description="Multidrug resistance protein MdtA-like C-terminal permuted SH3" evidence="12">
    <location>
        <begin position="354"/>
        <end position="415"/>
    </location>
</feature>
<feature type="transmembrane region" description="Helical" evidence="8">
    <location>
        <begin position="31"/>
        <end position="48"/>
    </location>
</feature>
<feature type="region of interest" description="Disordered" evidence="7">
    <location>
        <begin position="54"/>
        <end position="94"/>
    </location>
</feature>
<evidence type="ECO:0000259" key="9">
    <source>
        <dbReference type="Pfam" id="PF25876"/>
    </source>
</evidence>
<dbReference type="InterPro" id="IPR058625">
    <property type="entry name" value="MdtA-like_BSH"/>
</dbReference>